<sequence length="490" mass="53927">MKSNRPKEVVDLEPDDSHKGVRLKRKISLMHACGIIIGTVIGSGIFISPKGVVLHSGSYGAAILVWVFGGIVNTCAAFIFLELALITPEAGGIYAYCRSAFGPWASFMVFWADFVRGPLGACVLARVSAIYVMEMINFECATPNIIVTLLALWFLISVHLFNAYSVSLAAGVNTAFTFIKTGALVLIIALGLREIGLGNSKNLESNVFFSGSSTNPAEYALAIYSGFFAYGGHENLGILVEEIKNPLRNLPRAVMISMTVVTIVYVLTNLAYFTVMTPTELLSSPAVALSFAKGTVPMLVPVISLAVACSTFGSNTASILTKSRVTFRVAREKEFPAIFNMINMHYITPMPAVIVQCIMVLFFVWLTDIGQLITYTSLVSRLNYLLAFVAFFWLRYKKPHLYRPIRMNIVLAAFTTLILLGLTGLAVYGDPIPALGGIGVFFSGIPFYFFWRFIRNRDLGRFSQALDNITIFLQLFLQVVPEEIIEKEVK</sequence>
<comment type="caution">
    <text evidence="5">The sequence shown here is derived from an EMBL/GenBank/DDBJ whole genome shotgun (WGS) entry which is preliminary data.</text>
</comment>
<dbReference type="PANTHER" id="PTHR11785">
    <property type="entry name" value="AMINO ACID TRANSPORTER"/>
    <property type="match status" value="1"/>
</dbReference>
<dbReference type="InterPro" id="IPR002293">
    <property type="entry name" value="AA/rel_permease1"/>
</dbReference>
<reference evidence="5" key="1">
    <citation type="submission" date="2022-03" db="EMBL/GenBank/DDBJ databases">
        <authorList>
            <person name="Martin C."/>
        </authorList>
    </citation>
    <scope>NUCLEOTIDE SEQUENCE</scope>
</reference>
<keyword evidence="4" id="KW-0472">Membrane</keyword>
<dbReference type="Pfam" id="PF13520">
    <property type="entry name" value="AA_permease_2"/>
    <property type="match status" value="1"/>
</dbReference>
<evidence type="ECO:0000313" key="6">
    <source>
        <dbReference type="Proteomes" id="UP000749559"/>
    </source>
</evidence>
<dbReference type="InterPro" id="IPR050598">
    <property type="entry name" value="AminoAcid_Transporter"/>
</dbReference>
<dbReference type="OrthoDB" id="10062876at2759"/>
<keyword evidence="3" id="KW-1133">Transmembrane helix</keyword>
<evidence type="ECO:0000313" key="5">
    <source>
        <dbReference type="EMBL" id="CAH1781246.1"/>
    </source>
</evidence>
<evidence type="ECO:0000256" key="2">
    <source>
        <dbReference type="ARBA" id="ARBA00022692"/>
    </source>
</evidence>
<dbReference type="PANTHER" id="PTHR11785:SF528">
    <property type="entry name" value="AMINO ACID TRANSPORTER PROTEIN JHI-21"/>
    <property type="match status" value="1"/>
</dbReference>
<proteinExistence type="predicted"/>
<evidence type="ECO:0000256" key="3">
    <source>
        <dbReference type="ARBA" id="ARBA00022989"/>
    </source>
</evidence>
<keyword evidence="6" id="KW-1185">Reference proteome</keyword>
<protein>
    <submittedName>
        <fullName evidence="5">Uncharacterized protein</fullName>
    </submittedName>
</protein>
<dbReference type="Proteomes" id="UP000749559">
    <property type="component" value="Unassembled WGS sequence"/>
</dbReference>
<organism evidence="5 6">
    <name type="scientific">Owenia fusiformis</name>
    <name type="common">Polychaete worm</name>
    <dbReference type="NCBI Taxonomy" id="6347"/>
    <lineage>
        <taxon>Eukaryota</taxon>
        <taxon>Metazoa</taxon>
        <taxon>Spiralia</taxon>
        <taxon>Lophotrochozoa</taxon>
        <taxon>Annelida</taxon>
        <taxon>Polychaeta</taxon>
        <taxon>Sedentaria</taxon>
        <taxon>Canalipalpata</taxon>
        <taxon>Sabellida</taxon>
        <taxon>Oweniida</taxon>
        <taxon>Oweniidae</taxon>
        <taxon>Owenia</taxon>
    </lineage>
</organism>
<dbReference type="PIRSF" id="PIRSF006060">
    <property type="entry name" value="AA_transporter"/>
    <property type="match status" value="1"/>
</dbReference>
<evidence type="ECO:0000256" key="4">
    <source>
        <dbReference type="ARBA" id="ARBA00023136"/>
    </source>
</evidence>
<comment type="subcellular location">
    <subcellularLocation>
        <location evidence="1">Membrane</location>
        <topology evidence="1">Multi-pass membrane protein</topology>
    </subcellularLocation>
</comment>
<evidence type="ECO:0000256" key="1">
    <source>
        <dbReference type="ARBA" id="ARBA00004141"/>
    </source>
</evidence>
<dbReference type="GO" id="GO:0015179">
    <property type="term" value="F:L-amino acid transmembrane transporter activity"/>
    <property type="evidence" value="ECO:0007669"/>
    <property type="project" value="TreeGrafter"/>
</dbReference>
<dbReference type="GO" id="GO:0016020">
    <property type="term" value="C:membrane"/>
    <property type="evidence" value="ECO:0007669"/>
    <property type="project" value="UniProtKB-SubCell"/>
</dbReference>
<dbReference type="EMBL" id="CAIIXF020000004">
    <property type="protein sequence ID" value="CAH1781246.1"/>
    <property type="molecule type" value="Genomic_DNA"/>
</dbReference>
<dbReference type="Gene3D" id="1.20.1740.10">
    <property type="entry name" value="Amino acid/polyamine transporter I"/>
    <property type="match status" value="1"/>
</dbReference>
<gene>
    <name evidence="5" type="ORF">OFUS_LOCUS7844</name>
</gene>
<keyword evidence="2" id="KW-0812">Transmembrane</keyword>
<accession>A0A8J1UCC4</accession>
<name>A0A8J1UCC4_OWEFU</name>
<dbReference type="AlphaFoldDB" id="A0A8J1UCC4"/>